<feature type="compositionally biased region" description="Polar residues" evidence="1">
    <location>
        <begin position="331"/>
        <end position="351"/>
    </location>
</feature>
<feature type="compositionally biased region" description="Basic and acidic residues" evidence="1">
    <location>
        <begin position="719"/>
        <end position="731"/>
    </location>
</feature>
<evidence type="ECO:0000313" key="3">
    <source>
        <dbReference type="EMBL" id="GHJ84196.1"/>
    </source>
</evidence>
<dbReference type="GO" id="GO:0005737">
    <property type="term" value="C:cytoplasm"/>
    <property type="evidence" value="ECO:0007669"/>
    <property type="project" value="TreeGrafter"/>
</dbReference>
<dbReference type="SMART" id="SM00184">
    <property type="entry name" value="RING"/>
    <property type="match status" value="1"/>
</dbReference>
<reference evidence="3" key="1">
    <citation type="submission" date="2020-07" db="EMBL/GenBank/DDBJ databases">
        <title>Draft Genome Sequence of a Deep-Sea Yeast, Naganishia (Cryptococcus) liquefaciens strain N6.</title>
        <authorList>
            <person name="Han Y.W."/>
            <person name="Kajitani R."/>
            <person name="Morimoto H."/>
            <person name="Parhat M."/>
            <person name="Tsubouchi H."/>
            <person name="Bakenova O."/>
            <person name="Ogata M."/>
            <person name="Argunhan B."/>
            <person name="Aoki R."/>
            <person name="Kajiwara S."/>
            <person name="Itoh T."/>
            <person name="Iwasaki H."/>
        </authorList>
    </citation>
    <scope>NUCLEOTIDE SEQUENCE</scope>
    <source>
        <strain evidence="3">N6</strain>
    </source>
</reference>
<evidence type="ECO:0000313" key="4">
    <source>
        <dbReference type="Proteomes" id="UP000620104"/>
    </source>
</evidence>
<feature type="region of interest" description="Disordered" evidence="1">
    <location>
        <begin position="808"/>
        <end position="834"/>
    </location>
</feature>
<sequence length="834" mass="89051">MAYTRSRSNSGIGDWYTSSYSNTISRLRTTPFMPGANFEQTTAQLHELEATRSHMSAGSGYQGGVRDRVQVMDVTTGLPMTSRQIAQATDATNQTGVNGAGGAGGGAQKKKGQTLFGPDVGFEEADAVGGWTKGDAQATPSTTTASTAAAGTPTVPLNVVKTWIERAKATDVDPNNARVHKTTTLQALVNLKRPSLSLIALTAANPDGQPSLGAAGAATSHALRFNYDASSPAVLVTLSIHPRSYQPYLAQRPVTTLYSARHEGGFGKTWQLPDGHALDLSQLMDEELRVKEQAKRAREEEEERRRRSAAMDGEEEDEDEDLKKGIHRRQSNTGRTAAHPNGQTTTESSQPAAARSRFGMSGIFGRRQRRQDEEQGIVAGIRNAQGGSAAPAGGDVMEMQPTSLAAVTGTADPAAAAAGGEEKEKEKDVMEEDGIRLLIRLDALDDQGHKISPSNAQLTHVLLTGTSMTSISAANVNAEVDAEDTTIAPVALQEPVARPSVDGPVKRSWALKVVRREAIIAAHTFLLKEIYGLASASTADAESADMANDASDPYASTPNECIVCLTNARDVVLLPCRHLVVCRECALGMIEFGAGGKVARREDVNPSDAAGTGGTTGAAGSGDVAGDAAPVPAPAPTTRERRKRKAKGWFCPVCRQPYTSLLRLALPAPANQALEAVDLEEQQADEHADTATIRSFRTTRTARSVAGHSLHRVSSRATLPERGERMLRELAPDADDDDEADDDVVTHGDRPVMRDQQQTQYPPRPQESEGERRERLQQEEMDRESAAYQPAPFVLGNELEVTTPPAARLPADTNVQTTAAGRQSQEGSGWRAIV</sequence>
<feature type="compositionally biased region" description="Gly residues" evidence="1">
    <location>
        <begin position="98"/>
        <end position="107"/>
    </location>
</feature>
<dbReference type="PANTHER" id="PTHR22996">
    <property type="entry name" value="MAHOGUNIN"/>
    <property type="match status" value="1"/>
</dbReference>
<feature type="compositionally biased region" description="Basic and acidic residues" evidence="1">
    <location>
        <begin position="766"/>
        <end position="785"/>
    </location>
</feature>
<accession>A0A8H3TN49</accession>
<feature type="compositionally biased region" description="Basic and acidic residues" evidence="1">
    <location>
        <begin position="291"/>
        <end position="305"/>
    </location>
</feature>
<feature type="compositionally biased region" description="Polar residues" evidence="1">
    <location>
        <begin position="813"/>
        <end position="827"/>
    </location>
</feature>
<feature type="region of interest" description="Disordered" evidence="1">
    <location>
        <begin position="131"/>
        <end position="150"/>
    </location>
</feature>
<evidence type="ECO:0000256" key="1">
    <source>
        <dbReference type="SAM" id="MobiDB-lite"/>
    </source>
</evidence>
<dbReference type="Gene3D" id="3.30.40.10">
    <property type="entry name" value="Zinc/RING finger domain, C3HC4 (zinc finger)"/>
    <property type="match status" value="1"/>
</dbReference>
<dbReference type="OrthoDB" id="1711136at2759"/>
<dbReference type="InterPro" id="IPR045194">
    <property type="entry name" value="MGRN1/RNF157-like"/>
</dbReference>
<feature type="region of interest" description="Disordered" evidence="1">
    <location>
        <begin position="291"/>
        <end position="356"/>
    </location>
</feature>
<dbReference type="EMBL" id="BLZA01000007">
    <property type="protein sequence ID" value="GHJ84196.1"/>
    <property type="molecule type" value="Genomic_DNA"/>
</dbReference>
<organism evidence="3 4">
    <name type="scientific">Naganishia liquefaciens</name>
    <dbReference type="NCBI Taxonomy" id="104408"/>
    <lineage>
        <taxon>Eukaryota</taxon>
        <taxon>Fungi</taxon>
        <taxon>Dikarya</taxon>
        <taxon>Basidiomycota</taxon>
        <taxon>Agaricomycotina</taxon>
        <taxon>Tremellomycetes</taxon>
        <taxon>Filobasidiales</taxon>
        <taxon>Filobasidiaceae</taxon>
        <taxon>Naganishia</taxon>
    </lineage>
</organism>
<dbReference type="GO" id="GO:0016567">
    <property type="term" value="P:protein ubiquitination"/>
    <property type="evidence" value="ECO:0007669"/>
    <property type="project" value="TreeGrafter"/>
</dbReference>
<feature type="compositionally biased region" description="Basic and acidic residues" evidence="1">
    <location>
        <begin position="744"/>
        <end position="753"/>
    </location>
</feature>
<feature type="region of interest" description="Disordered" evidence="1">
    <location>
        <begin position="89"/>
        <end position="112"/>
    </location>
</feature>
<feature type="compositionally biased region" description="Gly residues" evidence="1">
    <location>
        <begin position="611"/>
        <end position="620"/>
    </location>
</feature>
<dbReference type="PANTHER" id="PTHR22996:SF0">
    <property type="entry name" value="RE60872P-RELATED"/>
    <property type="match status" value="1"/>
</dbReference>
<evidence type="ECO:0000259" key="2">
    <source>
        <dbReference type="SMART" id="SM00184"/>
    </source>
</evidence>
<dbReference type="AlphaFoldDB" id="A0A8H3TN49"/>
<dbReference type="InterPro" id="IPR001841">
    <property type="entry name" value="Znf_RING"/>
</dbReference>
<dbReference type="Proteomes" id="UP000620104">
    <property type="component" value="Unassembled WGS sequence"/>
</dbReference>
<feature type="compositionally biased region" description="Low complexity" evidence="1">
    <location>
        <begin position="138"/>
        <end position="150"/>
    </location>
</feature>
<proteinExistence type="predicted"/>
<dbReference type="GO" id="GO:0008270">
    <property type="term" value="F:zinc ion binding"/>
    <property type="evidence" value="ECO:0007669"/>
    <property type="project" value="UniProtKB-KW"/>
</dbReference>
<feature type="compositionally biased region" description="Acidic residues" evidence="1">
    <location>
        <begin position="732"/>
        <end position="743"/>
    </location>
</feature>
<feature type="domain" description="RING-type" evidence="2">
    <location>
        <begin position="561"/>
        <end position="654"/>
    </location>
</feature>
<dbReference type="InterPro" id="IPR013083">
    <property type="entry name" value="Znf_RING/FYVE/PHD"/>
</dbReference>
<dbReference type="Pfam" id="PF13920">
    <property type="entry name" value="zf-C3HC4_3"/>
    <property type="match status" value="1"/>
</dbReference>
<feature type="region of interest" description="Disordered" evidence="1">
    <location>
        <begin position="603"/>
        <end position="643"/>
    </location>
</feature>
<keyword evidence="4" id="KW-1185">Reference proteome</keyword>
<protein>
    <recommendedName>
        <fullName evidence="2">RING-type domain-containing protein</fullName>
    </recommendedName>
</protein>
<feature type="compositionally biased region" description="Low complexity" evidence="1">
    <location>
        <begin position="621"/>
        <end position="630"/>
    </location>
</feature>
<dbReference type="SUPFAM" id="SSF57850">
    <property type="entry name" value="RING/U-box"/>
    <property type="match status" value="1"/>
</dbReference>
<comment type="caution">
    <text evidence="3">The sequence shown here is derived from an EMBL/GenBank/DDBJ whole genome shotgun (WGS) entry which is preliminary data.</text>
</comment>
<dbReference type="GO" id="GO:0061630">
    <property type="term" value="F:ubiquitin protein ligase activity"/>
    <property type="evidence" value="ECO:0007669"/>
    <property type="project" value="UniProtKB-EC"/>
</dbReference>
<name>A0A8H3TN49_9TREE</name>
<feature type="region of interest" description="Disordered" evidence="1">
    <location>
        <begin position="699"/>
        <end position="794"/>
    </location>
</feature>
<gene>
    <name evidence="3" type="ORF">NliqN6_0598</name>
</gene>